<keyword evidence="12" id="KW-1185">Reference proteome</keyword>
<dbReference type="EMBL" id="JBFSHR010000026">
    <property type="protein sequence ID" value="MEX6429824.1"/>
    <property type="molecule type" value="Genomic_DNA"/>
</dbReference>
<accession>A0ABV3Y5U7</accession>
<name>A0ABV3Y5U7_9ACTN</name>
<comment type="similarity">
    <text evidence="4 10">Belongs to the transaldolase family. Type 2 subfamily.</text>
</comment>
<reference evidence="11 12" key="1">
    <citation type="submission" date="2024-07" db="EMBL/GenBank/DDBJ databases">
        <title>Draft Genome Sequence of Ferrimicrobium acidiphilum Strain YE2023, Isolated from a Pulp of Bioleach Reactor.</title>
        <authorList>
            <person name="Elkina Y.A."/>
            <person name="Bulaeva A.G."/>
            <person name="Beletsky A.V."/>
            <person name="Mardanov A.V."/>
        </authorList>
    </citation>
    <scope>NUCLEOTIDE SEQUENCE [LARGE SCALE GENOMIC DNA]</scope>
    <source>
        <strain evidence="11 12">YE2023</strain>
    </source>
</reference>
<comment type="subcellular location">
    <subcellularLocation>
        <location evidence="2 10">Cytoplasm</location>
    </subcellularLocation>
</comment>
<comment type="catalytic activity">
    <reaction evidence="10">
        <text>D-sedoheptulose 7-phosphate + D-glyceraldehyde 3-phosphate = D-erythrose 4-phosphate + beta-D-fructose 6-phosphate</text>
        <dbReference type="Rhea" id="RHEA:17053"/>
        <dbReference type="ChEBI" id="CHEBI:16897"/>
        <dbReference type="ChEBI" id="CHEBI:57483"/>
        <dbReference type="ChEBI" id="CHEBI:57634"/>
        <dbReference type="ChEBI" id="CHEBI:59776"/>
        <dbReference type="EC" id="2.2.1.2"/>
    </reaction>
</comment>
<comment type="pathway">
    <text evidence="3 10">Carbohydrate degradation; pentose phosphate pathway; D-glyceraldehyde 3-phosphate and beta-D-fructose 6-phosphate from D-ribose 5-phosphate and D-xylulose 5-phosphate (non-oxidative stage): step 2/3.</text>
</comment>
<evidence type="ECO:0000256" key="4">
    <source>
        <dbReference type="ARBA" id="ARBA00008426"/>
    </source>
</evidence>
<dbReference type="RefSeq" id="WP_369084542.1">
    <property type="nucleotide sequence ID" value="NZ_JBFSHR010000026.1"/>
</dbReference>
<protein>
    <recommendedName>
        <fullName evidence="5 10">Transaldolase</fullName>
        <ecNumber evidence="5 10">2.2.1.2</ecNumber>
    </recommendedName>
</protein>
<dbReference type="InterPro" id="IPR013785">
    <property type="entry name" value="Aldolase_TIM"/>
</dbReference>
<organism evidence="11 12">
    <name type="scientific">Ferrimicrobium acidiphilum</name>
    <dbReference type="NCBI Taxonomy" id="121039"/>
    <lineage>
        <taxon>Bacteria</taxon>
        <taxon>Bacillati</taxon>
        <taxon>Actinomycetota</taxon>
        <taxon>Acidimicrobiia</taxon>
        <taxon>Acidimicrobiales</taxon>
        <taxon>Acidimicrobiaceae</taxon>
        <taxon>Ferrimicrobium</taxon>
    </lineage>
</organism>
<keyword evidence="8 10" id="KW-0570">Pentose shunt</keyword>
<dbReference type="GO" id="GO:0004801">
    <property type="term" value="F:transaldolase activity"/>
    <property type="evidence" value="ECO:0007669"/>
    <property type="project" value="UniProtKB-EC"/>
</dbReference>
<evidence type="ECO:0000256" key="5">
    <source>
        <dbReference type="ARBA" id="ARBA00013151"/>
    </source>
</evidence>
<dbReference type="PANTHER" id="PTHR10683">
    <property type="entry name" value="TRANSALDOLASE"/>
    <property type="match status" value="1"/>
</dbReference>
<comment type="function">
    <text evidence="1 10">Transaldolase is important for the balance of metabolites in the pentose-phosphate pathway.</text>
</comment>
<evidence type="ECO:0000313" key="11">
    <source>
        <dbReference type="EMBL" id="MEX6429824.1"/>
    </source>
</evidence>
<dbReference type="InterPro" id="IPR004732">
    <property type="entry name" value="Transaldolase_2"/>
</dbReference>
<keyword evidence="6 10" id="KW-0963">Cytoplasm</keyword>
<dbReference type="Pfam" id="PF00923">
    <property type="entry name" value="TAL_FSA"/>
    <property type="match status" value="1"/>
</dbReference>
<evidence type="ECO:0000256" key="7">
    <source>
        <dbReference type="ARBA" id="ARBA00022679"/>
    </source>
</evidence>
<evidence type="ECO:0000256" key="8">
    <source>
        <dbReference type="ARBA" id="ARBA00023126"/>
    </source>
</evidence>
<gene>
    <name evidence="10 11" type="primary">tal</name>
    <name evidence="11" type="ORF">AB6A68_08240</name>
</gene>
<sequence length="359" mass="38818">MHGVRELTKLGQSIWLDSISRQLIDSGTLSHYINDVGITGLTSNPSILAHAIGHSDDYNAALARFEAQGVHDAEEMVYELAIVDLTDAATLLHDVWERTQGRDGFVSIEVPPEYANAVPETISWARRLRSRFDLGNVLIKVPGTAAGTQAIRELIADGIGVNVTLLFGVKHYVAAATAFLDGLELRQRAGLSLDVPSVASVFVSRWDSAANPRLPDGLKQRAGLTVMQAIWAAHQQILATERCQQLCNGSDRMQRVLWASTSTKDPAYPDTFYVAALAAPGTVDTIPEATLLAFDDHGVPDSVLDDPLAESELMSARLEEAGLHLEQLADELQVNGAQSFTADWNELLDSVALKLKGAS</sequence>
<evidence type="ECO:0000256" key="2">
    <source>
        <dbReference type="ARBA" id="ARBA00004496"/>
    </source>
</evidence>
<dbReference type="Proteomes" id="UP001560267">
    <property type="component" value="Unassembled WGS sequence"/>
</dbReference>
<proteinExistence type="inferred from homology"/>
<evidence type="ECO:0000256" key="6">
    <source>
        <dbReference type="ARBA" id="ARBA00022490"/>
    </source>
</evidence>
<dbReference type="EC" id="2.2.1.2" evidence="5 10"/>
<feature type="active site" description="Schiff-base intermediate with substrate" evidence="10">
    <location>
        <position position="140"/>
    </location>
</feature>
<keyword evidence="9 10" id="KW-0704">Schiff base</keyword>
<dbReference type="PANTHER" id="PTHR10683:SF31">
    <property type="entry name" value="TRANSALDOLASE"/>
    <property type="match status" value="1"/>
</dbReference>
<dbReference type="Gene3D" id="3.20.20.70">
    <property type="entry name" value="Aldolase class I"/>
    <property type="match status" value="1"/>
</dbReference>
<evidence type="ECO:0000256" key="1">
    <source>
        <dbReference type="ARBA" id="ARBA00003518"/>
    </source>
</evidence>
<keyword evidence="7 10" id="KW-0808">Transferase</keyword>
<dbReference type="PIRSF" id="PIRSF036915">
    <property type="entry name" value="Trnald_Bac_Plnt"/>
    <property type="match status" value="1"/>
</dbReference>
<dbReference type="NCBIfam" id="NF002881">
    <property type="entry name" value="PRK03343.1"/>
    <property type="match status" value="1"/>
</dbReference>
<dbReference type="HAMAP" id="MF_00493">
    <property type="entry name" value="Transaldolase_2"/>
    <property type="match status" value="1"/>
</dbReference>
<evidence type="ECO:0000256" key="9">
    <source>
        <dbReference type="ARBA" id="ARBA00023270"/>
    </source>
</evidence>
<evidence type="ECO:0000256" key="10">
    <source>
        <dbReference type="HAMAP-Rule" id="MF_00493"/>
    </source>
</evidence>
<dbReference type="NCBIfam" id="TIGR00876">
    <property type="entry name" value="tal_mycobact"/>
    <property type="match status" value="1"/>
</dbReference>
<comment type="caution">
    <text evidence="11">The sequence shown here is derived from an EMBL/GenBank/DDBJ whole genome shotgun (WGS) entry which is preliminary data.</text>
</comment>
<evidence type="ECO:0000256" key="3">
    <source>
        <dbReference type="ARBA" id="ARBA00004857"/>
    </source>
</evidence>
<dbReference type="SUPFAM" id="SSF51569">
    <property type="entry name" value="Aldolase"/>
    <property type="match status" value="1"/>
</dbReference>
<evidence type="ECO:0000313" key="12">
    <source>
        <dbReference type="Proteomes" id="UP001560267"/>
    </source>
</evidence>
<dbReference type="InterPro" id="IPR001585">
    <property type="entry name" value="TAL/FSA"/>
</dbReference>